<accession>B1YH25</accession>
<dbReference type="PANTHER" id="PTHR43792">
    <property type="entry name" value="GNAT FAMILY, PUTATIVE (AFU_ORTHOLOGUE AFUA_3G00765)-RELATED-RELATED"/>
    <property type="match status" value="1"/>
</dbReference>
<evidence type="ECO:0000313" key="5">
    <source>
        <dbReference type="Proteomes" id="UP000001681"/>
    </source>
</evidence>
<dbReference type="InterPro" id="IPR019734">
    <property type="entry name" value="TPR_rpt"/>
</dbReference>
<evidence type="ECO:0000259" key="2">
    <source>
        <dbReference type="Pfam" id="PF12688"/>
    </source>
</evidence>
<dbReference type="Gene3D" id="1.25.40.10">
    <property type="entry name" value="Tetratricopeptide repeat domain"/>
    <property type="match status" value="1"/>
</dbReference>
<evidence type="ECO:0000313" key="4">
    <source>
        <dbReference type="EMBL" id="ACB61086.1"/>
    </source>
</evidence>
<dbReference type="Gene3D" id="3.40.630.30">
    <property type="match status" value="1"/>
</dbReference>
<dbReference type="GO" id="GO:0016747">
    <property type="term" value="F:acyltransferase activity, transferring groups other than amino-acyl groups"/>
    <property type="evidence" value="ECO:0007669"/>
    <property type="project" value="InterPro"/>
</dbReference>
<dbReference type="AlphaFoldDB" id="B1YH25"/>
<keyword evidence="5" id="KW-1185">Reference proteome</keyword>
<dbReference type="STRING" id="262543.Exig_1631"/>
<dbReference type="InterPro" id="IPR011990">
    <property type="entry name" value="TPR-like_helical_dom_sf"/>
</dbReference>
<protein>
    <submittedName>
        <fullName evidence="4">Tetratricopeptide TPR_2 repeat protein</fullName>
    </submittedName>
</protein>
<dbReference type="eggNOG" id="COG0457">
    <property type="taxonomic scope" value="Bacteria"/>
</dbReference>
<name>B1YH25_EXIS2</name>
<feature type="repeat" description="TPR" evidence="1">
    <location>
        <begin position="216"/>
        <end position="249"/>
    </location>
</feature>
<dbReference type="KEGG" id="esi:Exig_1631"/>
<reference evidence="5" key="3">
    <citation type="submission" date="2008-04" db="EMBL/GenBank/DDBJ databases">
        <title>Complete sequence of chromosome of Exiguobacterium sibiricum 255-15.</title>
        <authorList>
            <consortium name="US DOE Joint Genome Institute"/>
            <person name="Copeland A."/>
            <person name="Lucas S."/>
            <person name="Lapidus A."/>
            <person name="Glavina del Rio T."/>
            <person name="Dalin E."/>
            <person name="Tice H."/>
            <person name="Bruce D."/>
            <person name="Goodwin L."/>
            <person name="Pitluck S."/>
            <person name="Kiss H."/>
            <person name="Chertkov O."/>
            <person name="Monk C."/>
            <person name="Brettin T."/>
            <person name="Detter J.C."/>
            <person name="Han C."/>
            <person name="Kuske C.R."/>
            <person name="Schmutz J."/>
            <person name="Larimer F."/>
            <person name="Land M."/>
            <person name="Hauser L."/>
            <person name="Kyrpides N."/>
            <person name="Mikhailova N."/>
            <person name="Vishnivetskaya T."/>
            <person name="Rodrigues D.F."/>
            <person name="Gilichinsky D."/>
            <person name="Tiedje J."/>
            <person name="Richardson P."/>
        </authorList>
    </citation>
    <scope>NUCLEOTIDE SEQUENCE [LARGE SCALE GENOMIC DNA]</scope>
    <source>
        <strain evidence="5">DSM 17290 / CIP 109462 / JCM 13490 / 255-15</strain>
    </source>
</reference>
<dbReference type="EMBL" id="CP001022">
    <property type="protein sequence ID" value="ACB61086.1"/>
    <property type="molecule type" value="Genomic_DNA"/>
</dbReference>
<dbReference type="PROSITE" id="PS50005">
    <property type="entry name" value="TPR"/>
    <property type="match status" value="1"/>
</dbReference>
<feature type="domain" description="Tetratrico peptide repeat group 5" evidence="2">
    <location>
        <begin position="179"/>
        <end position="298"/>
    </location>
</feature>
<dbReference type="Proteomes" id="UP000001681">
    <property type="component" value="Chromosome"/>
</dbReference>
<dbReference type="SUPFAM" id="SSF48452">
    <property type="entry name" value="TPR-like"/>
    <property type="match status" value="1"/>
</dbReference>
<dbReference type="Pfam" id="PF13302">
    <property type="entry name" value="Acetyltransf_3"/>
    <property type="match status" value="1"/>
</dbReference>
<proteinExistence type="predicted"/>
<reference evidence="4 5" key="2">
    <citation type="journal article" date="2008" name="BMC Genomics">
        <title>Architecture of thermal adaptation in an Exiguobacterium sibiricum strain isolated from 3 million year old permafrost: a genome and transcriptome approach.</title>
        <authorList>
            <person name="Rodrigues D.F."/>
            <person name="Ivanova N."/>
            <person name="He Z."/>
            <person name="Huebner M."/>
            <person name="Zhou J."/>
            <person name="Tiedje J.M."/>
        </authorList>
    </citation>
    <scope>NUCLEOTIDE SEQUENCE [LARGE SCALE GENOMIC DNA]</scope>
    <source>
        <strain evidence="5">DSM 17290 / CIP 109462 / JCM 13490 / 255-15</strain>
    </source>
</reference>
<organism evidence="4 5">
    <name type="scientific">Exiguobacterium sibiricum (strain DSM 17290 / CCUG 55495 / CIP 109462 / JCM 13490 / 255-15)</name>
    <dbReference type="NCBI Taxonomy" id="262543"/>
    <lineage>
        <taxon>Bacteria</taxon>
        <taxon>Bacillati</taxon>
        <taxon>Bacillota</taxon>
        <taxon>Bacilli</taxon>
        <taxon>Bacillales</taxon>
        <taxon>Bacillales Family XII. Incertae Sedis</taxon>
        <taxon>Exiguobacterium</taxon>
    </lineage>
</organism>
<dbReference type="InterPro" id="IPR041656">
    <property type="entry name" value="TPR_5"/>
</dbReference>
<keyword evidence="1" id="KW-0802">TPR repeat</keyword>
<feature type="domain" description="N-acetyltransferase" evidence="3">
    <location>
        <begin position="32"/>
        <end position="116"/>
    </location>
</feature>
<dbReference type="OrthoDB" id="193829at2"/>
<evidence type="ECO:0000256" key="1">
    <source>
        <dbReference type="PROSITE-ProRule" id="PRU00339"/>
    </source>
</evidence>
<dbReference type="SMART" id="SM00028">
    <property type="entry name" value="TPR"/>
    <property type="match status" value="2"/>
</dbReference>
<gene>
    <name evidence="4" type="ordered locus">Exig_1631</name>
</gene>
<reference evidence="4 5" key="1">
    <citation type="journal article" date="2006" name="Extremophiles">
        <title>Characterization of Exiguobacterium isolates from the Siberian permafrost. Description of Exiguobacterium sibiricum sp. nov.</title>
        <authorList>
            <person name="Rodrigues D.F."/>
            <person name="Goris J."/>
            <person name="Vishnivetskaya T."/>
            <person name="Gilichinsky D."/>
            <person name="Thomashow M.F."/>
            <person name="Tiedje J.M."/>
        </authorList>
    </citation>
    <scope>NUCLEOTIDE SEQUENCE [LARGE SCALE GENOMIC DNA]</scope>
    <source>
        <strain evidence="5">DSM 17290 / CIP 109462 / JCM 13490 / 255-15</strain>
    </source>
</reference>
<dbReference type="RefSeq" id="WP_012370506.1">
    <property type="nucleotide sequence ID" value="NC_010556.1"/>
</dbReference>
<dbReference type="HOGENOM" id="CLU_905365_0_0_9"/>
<dbReference type="InterPro" id="IPR000182">
    <property type="entry name" value="GNAT_dom"/>
</dbReference>
<sequence length="307" mass="33967">MTDAITIQTARLQIRPLPFRHEPVRSATDTSTFGLFRSNDETKVGTIRISPIRQAEVRSAKIDCEIDSLFGRQGYATEAFPAMLTLSFKTLDYQQVVATMDPDNEPALVVASRAGLPFRSSVSYGPSSQQLTFVYRPSDDLSPAVGFDRTAVSRLRQAKQYHAAKAVVASYLNQAPDDPQIHYQMAWCHDNLGEEAAAVPHYVAAIEQGLAAPDLQEAYVGLGSTYRALGRYDDAYRTLTEGLAHFPQHAVLQTFLALTLHNLDRSAEAIERLIGTLVDTTGNPEIHAYARALRFYASRVDETWDGN</sequence>
<evidence type="ECO:0000259" key="3">
    <source>
        <dbReference type="Pfam" id="PF13302"/>
    </source>
</evidence>
<dbReference type="SUPFAM" id="SSF55729">
    <property type="entry name" value="Acyl-CoA N-acyltransferases (Nat)"/>
    <property type="match status" value="1"/>
</dbReference>
<dbReference type="Pfam" id="PF12688">
    <property type="entry name" value="TPR_5"/>
    <property type="match status" value="1"/>
</dbReference>
<dbReference type="InterPro" id="IPR016181">
    <property type="entry name" value="Acyl_CoA_acyltransferase"/>
</dbReference>
<dbReference type="eggNOG" id="COG1670">
    <property type="taxonomic scope" value="Bacteria"/>
</dbReference>
<dbReference type="InterPro" id="IPR051531">
    <property type="entry name" value="N-acetyltransferase"/>
</dbReference>